<dbReference type="InterPro" id="IPR019734">
    <property type="entry name" value="TPR_rpt"/>
</dbReference>
<dbReference type="eggNOG" id="COG4995">
    <property type="taxonomic scope" value="Bacteria"/>
</dbReference>
<dbReference type="InterPro" id="IPR011990">
    <property type="entry name" value="TPR-like_helical_dom_sf"/>
</dbReference>
<dbReference type="Gene3D" id="3.40.50.300">
    <property type="entry name" value="P-loop containing nucleotide triphosphate hydrolases"/>
    <property type="match status" value="1"/>
</dbReference>
<dbReference type="OrthoDB" id="5618688at2"/>
<keyword evidence="3" id="KW-1185">Reference proteome</keyword>
<feature type="domain" description="CHAT" evidence="1">
    <location>
        <begin position="58"/>
        <end position="323"/>
    </location>
</feature>
<evidence type="ECO:0000313" key="3">
    <source>
        <dbReference type="Proteomes" id="UP000002139"/>
    </source>
</evidence>
<name>A9GSX9_SORC5</name>
<dbReference type="Proteomes" id="UP000002139">
    <property type="component" value="Chromosome"/>
</dbReference>
<dbReference type="SUPFAM" id="SSF48452">
    <property type="entry name" value="TPR-like"/>
    <property type="match status" value="1"/>
</dbReference>
<sequence length="1137" mass="125421">MKPYVLQVFDSTKIRFFDDVSAPRPIPCQRPLPPESIDSFCREVDAEYKKRGSNLANLGSRLYRWLDGPTERWLERVVTGPAALHIDVDQRLRHLPWELLCRDGAFLCANPFHTFTPVRRIAPATALPLFASTPLPANRPLRVLFMASSPENVAHLLDFEREESLILQATQRRPVELLVEESGSLEGVEERVVEHGPGYFDVLHLTGHADVHDGVPRFLLEDETGQMLPASASALARTFSNAWPRLIFLSGCKSAQAVDVGALPSLCEALVGAGAPAVLGWALPVSDHAASIAAAELYEHLAAGKAIDESVAVARRKLIEDNLPDWHLLRLYASGVPLNALVTPERTPKRERIRVRSAEKEFLDAGAQVEVCPRGRFVGRRRVLQRCLRVLRSREGEQVHAEGLLLHGLGGTGKSSLAARLLDRMSSCRRRFVWVGAVDEIAFLRVVSDRLPEAIGLLNRAIPLKARIRQLLEGPLGQEPALLVFDDFEHNLDRMNVAAGLKPAALDVLTAVLAAIRESVSESRVIVTCRYAFALSGPARLHEEMLDSMRGAELGKKVTQLESLRSSAGGDPKVRRRAIELGAGNPRLLEWLDKVLATREKALPILAAMAGTVEEFREAIFLDELMKQQAPACRSMLALLSVVNLPVDRAAVEAVVAGEVVPHLDNAREVGLLEVMPDGATGELRFKVSAVVRPLLVEEISEEERREACGRAARWLYQAWWKANGSATEERILEVYRLAFASREQEIAIVAGTTLAAFWSERSRFREAAAIAQEMLQLGDDFRALSSLAGAEEVLGQRSQAKAHYQQALASVPDADEDFIAAHGRQYVLLLCNFGCLLQREGRLQEALELWNMALAVESKFGDAETRAAILHNMANGLACDGRRSEAFALWDEARALQERTGDELGHAATLQQLAGFKVGSNQKDEAYAYWERALMLYEKNGDIRGRSIVLASMSDAYGPSCGQRMCSQAIEDLSRMGAWPDLVIPLVNLGVIVPSMRVSCGAQAFWLCVHTEVALNEFVEAARFLFGALGADATISPHIAAATIFLTGVRGNSHPGIDQFQRCGAEMLAECASKRGVVIPDQLREYFSREELCEPSRFLPSLISRLEALVPEDGWLFDRTRVLDRYFSLLADSPLR</sequence>
<dbReference type="Gene3D" id="1.25.40.10">
    <property type="entry name" value="Tetratricopeptide repeat domain"/>
    <property type="match status" value="1"/>
</dbReference>
<dbReference type="SUPFAM" id="SSF52540">
    <property type="entry name" value="P-loop containing nucleoside triphosphate hydrolases"/>
    <property type="match status" value="1"/>
</dbReference>
<proteinExistence type="predicted"/>
<dbReference type="PANTHER" id="PTHR47691:SF3">
    <property type="entry name" value="HTH-TYPE TRANSCRIPTIONAL REGULATOR RV0890C-RELATED"/>
    <property type="match status" value="1"/>
</dbReference>
<dbReference type="AlphaFoldDB" id="A9GSX9"/>
<dbReference type="KEGG" id="scl:sce6702"/>
<dbReference type="EMBL" id="AM746676">
    <property type="protein sequence ID" value="CAN96871.1"/>
    <property type="molecule type" value="Genomic_DNA"/>
</dbReference>
<evidence type="ECO:0000313" key="2">
    <source>
        <dbReference type="EMBL" id="CAN96871.1"/>
    </source>
</evidence>
<accession>A9GSX9</accession>
<dbReference type="RefSeq" id="WP_012239313.1">
    <property type="nucleotide sequence ID" value="NC_010162.1"/>
</dbReference>
<protein>
    <recommendedName>
        <fullName evidence="1">CHAT domain-containing protein</fullName>
    </recommendedName>
</protein>
<dbReference type="PANTHER" id="PTHR47691">
    <property type="entry name" value="REGULATOR-RELATED"/>
    <property type="match status" value="1"/>
</dbReference>
<dbReference type="BioCyc" id="SCEL448385:SCE_RS49630-MONOMER"/>
<reference evidence="2 3" key="1">
    <citation type="journal article" date="2007" name="Nat. Biotechnol.">
        <title>Complete genome sequence of the myxobacterium Sorangium cellulosum.</title>
        <authorList>
            <person name="Schneiker S."/>
            <person name="Perlova O."/>
            <person name="Kaiser O."/>
            <person name="Gerth K."/>
            <person name="Alici A."/>
            <person name="Altmeyer M.O."/>
            <person name="Bartels D."/>
            <person name="Bekel T."/>
            <person name="Beyer S."/>
            <person name="Bode E."/>
            <person name="Bode H.B."/>
            <person name="Bolten C.J."/>
            <person name="Choudhuri J.V."/>
            <person name="Doss S."/>
            <person name="Elnakady Y.A."/>
            <person name="Frank B."/>
            <person name="Gaigalat L."/>
            <person name="Goesmann A."/>
            <person name="Groeger C."/>
            <person name="Gross F."/>
            <person name="Jelsbak L."/>
            <person name="Jelsbak L."/>
            <person name="Kalinowski J."/>
            <person name="Kegler C."/>
            <person name="Knauber T."/>
            <person name="Konietzny S."/>
            <person name="Kopp M."/>
            <person name="Krause L."/>
            <person name="Krug D."/>
            <person name="Linke B."/>
            <person name="Mahmud T."/>
            <person name="Martinez-Arias R."/>
            <person name="McHardy A.C."/>
            <person name="Merai M."/>
            <person name="Meyer F."/>
            <person name="Mormann S."/>
            <person name="Munoz-Dorado J."/>
            <person name="Perez J."/>
            <person name="Pradella S."/>
            <person name="Rachid S."/>
            <person name="Raddatz G."/>
            <person name="Rosenau F."/>
            <person name="Rueckert C."/>
            <person name="Sasse F."/>
            <person name="Scharfe M."/>
            <person name="Schuster S.C."/>
            <person name="Suen G."/>
            <person name="Treuner-Lange A."/>
            <person name="Velicer G.J."/>
            <person name="Vorholter F.-J."/>
            <person name="Weissman K.J."/>
            <person name="Welch R.D."/>
            <person name="Wenzel S.C."/>
            <person name="Whitworth D.E."/>
            <person name="Wilhelm S."/>
            <person name="Wittmann C."/>
            <person name="Bloecker H."/>
            <person name="Puehler A."/>
            <person name="Mueller R."/>
        </authorList>
    </citation>
    <scope>NUCLEOTIDE SEQUENCE [LARGE SCALE GENOMIC DNA]</scope>
    <source>
        <strain evidence="3">So ce56</strain>
    </source>
</reference>
<dbReference type="eggNOG" id="COG0457">
    <property type="taxonomic scope" value="Bacteria"/>
</dbReference>
<dbReference type="STRING" id="448385.sce6702"/>
<dbReference type="Pfam" id="PF12770">
    <property type="entry name" value="CHAT"/>
    <property type="match status" value="1"/>
</dbReference>
<dbReference type="HOGENOM" id="CLU_004034_0_0_7"/>
<evidence type="ECO:0000259" key="1">
    <source>
        <dbReference type="Pfam" id="PF12770"/>
    </source>
</evidence>
<dbReference type="InterPro" id="IPR024983">
    <property type="entry name" value="CHAT_dom"/>
</dbReference>
<gene>
    <name evidence="2" type="ordered locus">sce6702</name>
</gene>
<dbReference type="SMART" id="SM00028">
    <property type="entry name" value="TPR"/>
    <property type="match status" value="4"/>
</dbReference>
<dbReference type="InterPro" id="IPR027417">
    <property type="entry name" value="P-loop_NTPase"/>
</dbReference>
<organism evidence="2 3">
    <name type="scientific">Sorangium cellulosum (strain So ce56)</name>
    <name type="common">Polyangium cellulosum (strain So ce56)</name>
    <dbReference type="NCBI Taxonomy" id="448385"/>
    <lineage>
        <taxon>Bacteria</taxon>
        <taxon>Pseudomonadati</taxon>
        <taxon>Myxococcota</taxon>
        <taxon>Polyangia</taxon>
        <taxon>Polyangiales</taxon>
        <taxon>Polyangiaceae</taxon>
        <taxon>Sorangium</taxon>
    </lineage>
</organism>